<feature type="compositionally biased region" description="Low complexity" evidence="1">
    <location>
        <begin position="129"/>
        <end position="158"/>
    </location>
</feature>
<evidence type="ECO:0008006" key="4">
    <source>
        <dbReference type="Google" id="ProtNLM"/>
    </source>
</evidence>
<dbReference type="PANTHER" id="PTHR38664:SF1">
    <property type="entry name" value="SLR0058 PROTEIN"/>
    <property type="match status" value="1"/>
</dbReference>
<dbReference type="Proteomes" id="UP000253831">
    <property type="component" value="Unassembled WGS sequence"/>
</dbReference>
<evidence type="ECO:0000256" key="1">
    <source>
        <dbReference type="SAM" id="MobiDB-lite"/>
    </source>
</evidence>
<dbReference type="EMBL" id="QPGA01000046">
    <property type="protein sequence ID" value="RDE49318.1"/>
    <property type="molecule type" value="Genomic_DNA"/>
</dbReference>
<dbReference type="InterPro" id="IPR008769">
    <property type="entry name" value="PhaF_PhaI"/>
</dbReference>
<evidence type="ECO:0000313" key="3">
    <source>
        <dbReference type="Proteomes" id="UP000253831"/>
    </source>
</evidence>
<feature type="region of interest" description="Disordered" evidence="1">
    <location>
        <begin position="121"/>
        <end position="170"/>
    </location>
</feature>
<comment type="caution">
    <text evidence="2">The sequence shown here is derived from an EMBL/GenBank/DDBJ whole genome shotgun (WGS) entry which is preliminary data.</text>
</comment>
<gene>
    <name evidence="2" type="ORF">DVS81_17195</name>
</gene>
<proteinExistence type="predicted"/>
<sequence>MSKTQTSLVNQGGNEQLIGSAQESVRKFWLFGLGAYSLATKTGAQAFETLLAEGKALRPKARRQIKESSAELVSTATESIDRGEQLLRNRLLRPLHSMLLASKRDVEQLAERLTQLTTEVRKLTGSGDAPTAKKAAASSKPGSKAAATPAALPAAESTGSDDVPTMLSTS</sequence>
<dbReference type="PANTHER" id="PTHR38664">
    <property type="entry name" value="SLR0058 PROTEIN"/>
    <property type="match status" value="1"/>
</dbReference>
<dbReference type="AlphaFoldDB" id="A0A369XPJ3"/>
<accession>A0A369XPJ3</accession>
<evidence type="ECO:0000313" key="2">
    <source>
        <dbReference type="EMBL" id="RDE49318.1"/>
    </source>
</evidence>
<name>A0A369XPJ3_9PROT</name>
<dbReference type="Pfam" id="PF05597">
    <property type="entry name" value="Phasin"/>
    <property type="match status" value="1"/>
</dbReference>
<reference evidence="2 3" key="1">
    <citation type="submission" date="2018-05" db="EMBL/GenBank/DDBJ databases">
        <title>Integrated omic analyses show evidence that a Ca. Accumulibacter phosphatis strain performs denitrification under micro-aerobic conditions.</title>
        <authorList>
            <person name="Camejo P.Y."/>
            <person name="Katherine M.D."/>
            <person name="Daniel N.R."/>
        </authorList>
    </citation>
    <scope>NUCLEOTIDE SEQUENCE [LARGE SCALE GENOMIC DNA]</scope>
    <source>
        <strain evidence="2">UW-LDO-IC</strain>
    </source>
</reference>
<protein>
    <recommendedName>
        <fullName evidence="4">Polyhydroxyalkanoate granule-associated protein PhaI</fullName>
    </recommendedName>
</protein>
<organism evidence="2 3">
    <name type="scientific">Candidatus Accumulibacter meliphilus</name>
    <dbReference type="NCBI Taxonomy" id="2211374"/>
    <lineage>
        <taxon>Bacteria</taxon>
        <taxon>Pseudomonadati</taxon>
        <taxon>Pseudomonadota</taxon>
        <taxon>Betaproteobacteria</taxon>
        <taxon>Candidatus Accumulibacter</taxon>
    </lineage>
</organism>